<comment type="caution">
    <text evidence="1">The sequence shown here is derived from an EMBL/GenBank/DDBJ whole genome shotgun (WGS) entry which is preliminary data.</text>
</comment>
<accession>A0A3S5CD38</accession>
<dbReference type="AlphaFoldDB" id="A0A3S5CD38"/>
<keyword evidence="2" id="KW-1185">Reference proteome</keyword>
<evidence type="ECO:0000313" key="1">
    <source>
        <dbReference type="EMBL" id="VEL11189.1"/>
    </source>
</evidence>
<sequence>MTLANIVIFFLSQAGKDTAVTQQDAHTTTEPIFSSLAEASQTLEPTYSDQQTDTLALSQHDYVSVGLDPITESDDASIPSDKRPLFLPIPIPVPIYVPLPVYMYARPTPFLMPFPLPLPIPLVIKPTCTTELREEHDPDVIRALEASIESNKSEKLVDFYIIVNSLPGLFQNTANNMVDRDEYEFTMNVTSPLWTDDIHYWAAEW</sequence>
<dbReference type="EMBL" id="CAAALY010011116">
    <property type="protein sequence ID" value="VEL11189.1"/>
    <property type="molecule type" value="Genomic_DNA"/>
</dbReference>
<evidence type="ECO:0000313" key="2">
    <source>
        <dbReference type="Proteomes" id="UP000784294"/>
    </source>
</evidence>
<proteinExistence type="predicted"/>
<name>A0A3S5CD38_9PLAT</name>
<gene>
    <name evidence="1" type="ORF">PXEA_LOCUS4629</name>
</gene>
<dbReference type="Proteomes" id="UP000784294">
    <property type="component" value="Unassembled WGS sequence"/>
</dbReference>
<protein>
    <submittedName>
        <fullName evidence="1">Uncharacterized protein</fullName>
    </submittedName>
</protein>
<organism evidence="1 2">
    <name type="scientific">Protopolystoma xenopodis</name>
    <dbReference type="NCBI Taxonomy" id="117903"/>
    <lineage>
        <taxon>Eukaryota</taxon>
        <taxon>Metazoa</taxon>
        <taxon>Spiralia</taxon>
        <taxon>Lophotrochozoa</taxon>
        <taxon>Platyhelminthes</taxon>
        <taxon>Monogenea</taxon>
        <taxon>Polyopisthocotylea</taxon>
        <taxon>Polystomatidea</taxon>
        <taxon>Polystomatidae</taxon>
        <taxon>Protopolystoma</taxon>
    </lineage>
</organism>
<reference evidence="1" key="1">
    <citation type="submission" date="2018-11" db="EMBL/GenBank/DDBJ databases">
        <authorList>
            <consortium name="Pathogen Informatics"/>
        </authorList>
    </citation>
    <scope>NUCLEOTIDE SEQUENCE</scope>
</reference>